<evidence type="ECO:0000313" key="2">
    <source>
        <dbReference type="WBParaSite" id="nRc.2.0.1.t47956-RA"/>
    </source>
</evidence>
<dbReference type="Proteomes" id="UP000887565">
    <property type="component" value="Unplaced"/>
</dbReference>
<dbReference type="WBParaSite" id="nRc.2.0.1.t47956-RA">
    <property type="protein sequence ID" value="nRc.2.0.1.t47956-RA"/>
    <property type="gene ID" value="nRc.2.0.1.g47956"/>
</dbReference>
<sequence>MPSANLFSKSALPIALAAPHISRSRHELECNQELLLRQIETMEKGTFENLRHLEKIGKRGPVTPSVNDVH</sequence>
<proteinExistence type="predicted"/>
<reference evidence="2" key="1">
    <citation type="submission" date="2022-11" db="UniProtKB">
        <authorList>
            <consortium name="WormBaseParasite"/>
        </authorList>
    </citation>
    <scope>IDENTIFICATION</scope>
</reference>
<organism evidence="1 2">
    <name type="scientific">Romanomermis culicivorax</name>
    <name type="common">Nematode worm</name>
    <dbReference type="NCBI Taxonomy" id="13658"/>
    <lineage>
        <taxon>Eukaryota</taxon>
        <taxon>Metazoa</taxon>
        <taxon>Ecdysozoa</taxon>
        <taxon>Nematoda</taxon>
        <taxon>Enoplea</taxon>
        <taxon>Dorylaimia</taxon>
        <taxon>Mermithida</taxon>
        <taxon>Mermithoidea</taxon>
        <taxon>Mermithidae</taxon>
        <taxon>Romanomermis</taxon>
    </lineage>
</organism>
<evidence type="ECO:0000313" key="1">
    <source>
        <dbReference type="Proteomes" id="UP000887565"/>
    </source>
</evidence>
<name>A0A915LDP9_ROMCU</name>
<accession>A0A915LDP9</accession>
<dbReference type="AlphaFoldDB" id="A0A915LDP9"/>
<protein>
    <submittedName>
        <fullName evidence="2">Uncharacterized protein</fullName>
    </submittedName>
</protein>
<keyword evidence="1" id="KW-1185">Reference proteome</keyword>